<name>A0A0J1K2L2_9GAMM</name>
<dbReference type="AlphaFoldDB" id="A0A0J1K2L2"/>
<keyword evidence="3" id="KW-1185">Reference proteome</keyword>
<organism evidence="2 3">
    <name type="scientific">Photobacterium ganghwense</name>
    <dbReference type="NCBI Taxonomy" id="320778"/>
    <lineage>
        <taxon>Bacteria</taxon>
        <taxon>Pseudomonadati</taxon>
        <taxon>Pseudomonadota</taxon>
        <taxon>Gammaproteobacteria</taxon>
        <taxon>Vibrionales</taxon>
        <taxon>Vibrionaceae</taxon>
        <taxon>Photobacterium</taxon>
    </lineage>
</organism>
<protein>
    <recommendedName>
        <fullName evidence="1">3'-5' exoribonuclease Rv2179c-like domain-containing protein</fullName>
    </recommendedName>
</protein>
<dbReference type="SUPFAM" id="SSF53098">
    <property type="entry name" value="Ribonuclease H-like"/>
    <property type="match status" value="1"/>
</dbReference>
<feature type="domain" description="3'-5' exoribonuclease Rv2179c-like" evidence="1">
    <location>
        <begin position="5"/>
        <end position="182"/>
    </location>
</feature>
<dbReference type="Proteomes" id="UP000035909">
    <property type="component" value="Unassembled WGS sequence"/>
</dbReference>
<evidence type="ECO:0000313" key="3">
    <source>
        <dbReference type="Proteomes" id="UP000035909"/>
    </source>
</evidence>
<dbReference type="InterPro" id="IPR033390">
    <property type="entry name" value="Rv2179c-like"/>
</dbReference>
<dbReference type="EMBL" id="LDOU01000013">
    <property type="protein sequence ID" value="KLV08662.1"/>
    <property type="molecule type" value="Genomic_DNA"/>
</dbReference>
<dbReference type="Pfam" id="PF16473">
    <property type="entry name" value="Rv2179c-like"/>
    <property type="match status" value="1"/>
</dbReference>
<comment type="caution">
    <text evidence="2">The sequence shown here is derived from an EMBL/GenBank/DDBJ whole genome shotgun (WGS) entry which is preliminary data.</text>
</comment>
<dbReference type="OrthoDB" id="256590at2"/>
<evidence type="ECO:0000259" key="1">
    <source>
        <dbReference type="Pfam" id="PF16473"/>
    </source>
</evidence>
<sequence>MHYENVTIDIESTDTANTSKILSIGVVPFNWGENVSFDELCNRESSLYLTLDLSSFPAGFTESASTMKWWERQGEAARHVLAPSPTDISIKDALLKLHIHLCAHVLPLTKDGGQVFCRGYDFDGGILEYAYEQLELLTPWTYNRFRCVRTAIDILADSRNGYVVEKNPAGFIKHHALHDAAKDTLTMLALNKAHRASSNTAH</sequence>
<dbReference type="RefSeq" id="WP_047885589.1">
    <property type="nucleotide sequence ID" value="NZ_LDOU01000013.1"/>
</dbReference>
<evidence type="ECO:0000313" key="2">
    <source>
        <dbReference type="EMBL" id="KLV08662.1"/>
    </source>
</evidence>
<dbReference type="STRING" id="320778.ABT57_12595"/>
<gene>
    <name evidence="2" type="ORF">ABT57_12595</name>
</gene>
<proteinExistence type="predicted"/>
<dbReference type="InterPro" id="IPR012337">
    <property type="entry name" value="RNaseH-like_sf"/>
</dbReference>
<dbReference type="PATRIC" id="fig|320778.3.peg.2748"/>
<reference evidence="2 3" key="1">
    <citation type="submission" date="2015-05" db="EMBL/GenBank/DDBJ databases">
        <title>Photobacterium galathea sp. nov.</title>
        <authorList>
            <person name="Machado H."/>
            <person name="Gram L."/>
        </authorList>
    </citation>
    <scope>NUCLEOTIDE SEQUENCE [LARGE SCALE GENOMIC DNA]</scope>
    <source>
        <strain evidence="2 3">DSM 22954</strain>
    </source>
</reference>
<accession>A0A0J1K2L2</accession>